<evidence type="ECO:0000313" key="2">
    <source>
        <dbReference type="Proteomes" id="UP001304298"/>
    </source>
</evidence>
<dbReference type="RefSeq" id="WP_323337880.1">
    <property type="nucleotide sequence ID" value="NZ_JAYFSI010000027.1"/>
</dbReference>
<sequence>MTSLDPGRSPCRRHPCSVEHADVVASFRETVRLYDEEAERVTGGYNREIARYREDHPRPTLKDYLITRGQACPTS</sequence>
<accession>A0ABU5RN52</accession>
<reference evidence="1 2" key="1">
    <citation type="submission" date="2023-12" db="EMBL/GenBank/DDBJ databases">
        <title>Amycolatopsis sp. V23-08.</title>
        <authorList>
            <person name="Somphong A."/>
        </authorList>
    </citation>
    <scope>NUCLEOTIDE SEQUENCE [LARGE SCALE GENOMIC DNA]</scope>
    <source>
        <strain evidence="1 2">V23-08</strain>
    </source>
</reference>
<organism evidence="1 2">
    <name type="scientific">Amycolatopsis heterodermiae</name>
    <dbReference type="NCBI Taxonomy" id="3110235"/>
    <lineage>
        <taxon>Bacteria</taxon>
        <taxon>Bacillati</taxon>
        <taxon>Actinomycetota</taxon>
        <taxon>Actinomycetes</taxon>
        <taxon>Pseudonocardiales</taxon>
        <taxon>Pseudonocardiaceae</taxon>
        <taxon>Amycolatopsis</taxon>
    </lineage>
</organism>
<evidence type="ECO:0000313" key="1">
    <source>
        <dbReference type="EMBL" id="MEA5367747.1"/>
    </source>
</evidence>
<gene>
    <name evidence="1" type="ORF">VA596_50010</name>
</gene>
<keyword evidence="2" id="KW-1185">Reference proteome</keyword>
<protein>
    <submittedName>
        <fullName evidence="1">Uncharacterized protein</fullName>
    </submittedName>
</protein>
<name>A0ABU5RN52_9PSEU</name>
<proteinExistence type="predicted"/>
<dbReference type="EMBL" id="JAYFSI010000027">
    <property type="protein sequence ID" value="MEA5367747.1"/>
    <property type="molecule type" value="Genomic_DNA"/>
</dbReference>
<comment type="caution">
    <text evidence="1">The sequence shown here is derived from an EMBL/GenBank/DDBJ whole genome shotgun (WGS) entry which is preliminary data.</text>
</comment>
<dbReference type="Proteomes" id="UP001304298">
    <property type="component" value="Unassembled WGS sequence"/>
</dbReference>